<gene>
    <name evidence="2" type="ORF">Vau01_033910</name>
</gene>
<evidence type="ECO:0000313" key="2">
    <source>
        <dbReference type="EMBL" id="GIJ55875.1"/>
    </source>
</evidence>
<feature type="transmembrane region" description="Helical" evidence="1">
    <location>
        <begin position="442"/>
        <end position="458"/>
    </location>
</feature>
<feature type="transmembrane region" description="Helical" evidence="1">
    <location>
        <begin position="334"/>
        <end position="356"/>
    </location>
</feature>
<name>A0A8J3Z5Y5_9ACTN</name>
<evidence type="ECO:0000313" key="3">
    <source>
        <dbReference type="Proteomes" id="UP000612585"/>
    </source>
</evidence>
<dbReference type="Proteomes" id="UP000612585">
    <property type="component" value="Unassembled WGS sequence"/>
</dbReference>
<keyword evidence="1" id="KW-0812">Transmembrane</keyword>
<feature type="transmembrane region" description="Helical" evidence="1">
    <location>
        <begin position="177"/>
        <end position="197"/>
    </location>
</feature>
<feature type="transmembrane region" description="Helical" evidence="1">
    <location>
        <begin position="376"/>
        <end position="399"/>
    </location>
</feature>
<keyword evidence="1" id="KW-0472">Membrane</keyword>
<feature type="transmembrane region" description="Helical" evidence="1">
    <location>
        <begin position="302"/>
        <end position="327"/>
    </location>
</feature>
<feature type="transmembrane region" description="Helical" evidence="1">
    <location>
        <begin position="465"/>
        <end position="482"/>
    </location>
</feature>
<proteinExistence type="predicted"/>
<dbReference type="AlphaFoldDB" id="A0A8J3Z5Y5"/>
<feature type="transmembrane region" description="Helical" evidence="1">
    <location>
        <begin position="411"/>
        <end position="430"/>
    </location>
</feature>
<comment type="caution">
    <text evidence="2">The sequence shown here is derived from an EMBL/GenBank/DDBJ whole genome shotgun (WGS) entry which is preliminary data.</text>
</comment>
<keyword evidence="1" id="KW-1133">Transmembrane helix</keyword>
<dbReference type="EMBL" id="BOPG01000022">
    <property type="protein sequence ID" value="GIJ55875.1"/>
    <property type="molecule type" value="Genomic_DNA"/>
</dbReference>
<protein>
    <recommendedName>
        <fullName evidence="4">Integral membrane protein</fullName>
    </recommendedName>
</protein>
<organism evidence="2 3">
    <name type="scientific">Virgisporangium aurantiacum</name>
    <dbReference type="NCBI Taxonomy" id="175570"/>
    <lineage>
        <taxon>Bacteria</taxon>
        <taxon>Bacillati</taxon>
        <taxon>Actinomycetota</taxon>
        <taxon>Actinomycetes</taxon>
        <taxon>Micromonosporales</taxon>
        <taxon>Micromonosporaceae</taxon>
        <taxon>Virgisporangium</taxon>
    </lineage>
</organism>
<evidence type="ECO:0008006" key="4">
    <source>
        <dbReference type="Google" id="ProtNLM"/>
    </source>
</evidence>
<evidence type="ECO:0000256" key="1">
    <source>
        <dbReference type="SAM" id="Phobius"/>
    </source>
</evidence>
<accession>A0A8J3Z5Y5</accession>
<feature type="transmembrane region" description="Helical" evidence="1">
    <location>
        <begin position="87"/>
        <end position="105"/>
    </location>
</feature>
<feature type="transmembrane region" description="Helical" evidence="1">
    <location>
        <begin position="56"/>
        <end position="75"/>
    </location>
</feature>
<keyword evidence="3" id="KW-1185">Reference proteome</keyword>
<feature type="transmembrane region" description="Helical" evidence="1">
    <location>
        <begin position="209"/>
        <end position="242"/>
    </location>
</feature>
<reference evidence="2" key="1">
    <citation type="submission" date="2021-01" db="EMBL/GenBank/DDBJ databases">
        <title>Whole genome shotgun sequence of Virgisporangium aurantiacum NBRC 16421.</title>
        <authorList>
            <person name="Komaki H."/>
            <person name="Tamura T."/>
        </authorList>
    </citation>
    <scope>NUCLEOTIDE SEQUENCE</scope>
    <source>
        <strain evidence="2">NBRC 16421</strain>
    </source>
</reference>
<sequence length="485" mass="49023">MVGRFKVPNLPLTDVAAAGVAVGLVAAAAGVGAALHLSGRPPGASAAPVYAHWLPHVGPGTPLAVVVAVGVVRYGPGLAARLPWSRLLPAAVAAAGAWILSLALVDGWRRGVAGRLTTRHEYLSEVDAVRPGFLRGFTDRILDFQPDSWATHVAGHPPGALLVFAGLDRIGLGGGGWAATACVLAGASVAASVPWTVRILGDDAGARAAVPFAVLLPGAVWLGVSADALFAGAAAAGVALLATGLATGPVTGPAIGAATGPTARRIAGAATGPAIGAATGPAIGAATGPAGRRIAATVAGGAVLAFCCYLSYGLVLMLPVVLALVVVTRRVRPLGWAVAGGAAVVAAFTLAGFWWLDGYHLTVRRYYQGLASARPYAYWVWANLALLVLSAGPVAAAVLRRAVPAALRDRARQTPVVLLPLAAFAAIAAADLSGLSKAEVERIWLPFAVWLPAGAALLPAPTHRWWLAAQATTALVINHLLLTTW</sequence>